<reference evidence="1" key="1">
    <citation type="submission" date="2006-07" db="EMBL/GenBank/DDBJ databases">
        <title>Large-scale analysis of RIKEN Arabidopsis full-length (RAFL) cDNAs.</title>
        <authorList>
            <person name="Totoki Y."/>
            <person name="Seki M."/>
            <person name="Ishida J."/>
            <person name="Nakajima M."/>
            <person name="Enju A."/>
            <person name="Morosawa T."/>
            <person name="Kamiya A."/>
            <person name="Narusaka M."/>
            <person name="Shin-i T."/>
            <person name="Nakagawa M."/>
            <person name="Sakamoto N."/>
            <person name="Oishi K."/>
            <person name="Kohara Y."/>
            <person name="Kobayashi M."/>
            <person name="Toyoda A."/>
            <person name="Sakaki Y."/>
            <person name="Sakurai T."/>
            <person name="Iida K."/>
            <person name="Akiyama K."/>
            <person name="Satou M."/>
            <person name="Toyoda T."/>
            <person name="Konagaya A."/>
            <person name="Carninci P."/>
            <person name="Kawai J."/>
            <person name="Hayashizaki Y."/>
            <person name="Shinozaki K."/>
        </authorList>
    </citation>
    <scope>NUCLEOTIDE SEQUENCE</scope>
</reference>
<proteinExistence type="evidence at transcript level"/>
<dbReference type="AlphaFoldDB" id="Q0WVW1"/>
<protein>
    <submittedName>
        <fullName evidence="1">Uncharacterized protein</fullName>
    </submittedName>
</protein>
<evidence type="ECO:0000313" key="1">
    <source>
        <dbReference type="EMBL" id="BAE98737.1"/>
    </source>
</evidence>
<name>Q0WVW1_ARATH</name>
<accession>Q0WVW1</accession>
<sequence length="70" mass="7637">MLDKVSPKMLLSSFACLNGIFSNLMMHLVTSTMALMSKFRDSNHGLNLVLSIGNWLSFAIDAATGSQMAR</sequence>
<organism evidence="1">
    <name type="scientific">Arabidopsis thaliana</name>
    <name type="common">Mouse-ear cress</name>
    <dbReference type="NCBI Taxonomy" id="3702"/>
    <lineage>
        <taxon>Eukaryota</taxon>
        <taxon>Viridiplantae</taxon>
        <taxon>Streptophyta</taxon>
        <taxon>Embryophyta</taxon>
        <taxon>Tracheophyta</taxon>
        <taxon>Spermatophyta</taxon>
        <taxon>Magnoliopsida</taxon>
        <taxon>eudicotyledons</taxon>
        <taxon>Gunneridae</taxon>
        <taxon>Pentapetalae</taxon>
        <taxon>rosids</taxon>
        <taxon>malvids</taxon>
        <taxon>Brassicales</taxon>
        <taxon>Brassicaceae</taxon>
        <taxon>Camelineae</taxon>
        <taxon>Arabidopsis</taxon>
    </lineage>
</organism>
<dbReference type="EMBL" id="AK226625">
    <property type="protein sequence ID" value="BAE98737.1"/>
    <property type="molecule type" value="mRNA"/>
</dbReference>